<dbReference type="Proteomes" id="UP000530660">
    <property type="component" value="Unassembled WGS sequence"/>
</dbReference>
<dbReference type="EMBL" id="VWRR01000006">
    <property type="protein sequence ID" value="KAF6003468.1"/>
    <property type="molecule type" value="Genomic_DNA"/>
</dbReference>
<dbReference type="Gene3D" id="3.30.200.20">
    <property type="entry name" value="Phosphorylase Kinase, domain 1"/>
    <property type="match status" value="1"/>
</dbReference>
<sequence length="308" mass="34480">MGSSSGNVLAQAILESVSAALQRRFEGELRTSGGLGSGWSTSAELVNRNNPQERYFVKLSSPEAVSMFSAEFEGIQAMEATRTVRVPKPICYGNIASRSFIVLEYLELGGSGSESVYADLGKKLAAMHRRSSAGRGYGWHRGNTIGSTPQLNTWMTHWADFFVENRLRYQLKLARSRASGRLRNEDALLQRVHAVLQEHELEHDLVPSLVHGDLWTGNVAVLRSSNEAAIFDPATYYGDREVDLAMSELFGRLPRSFYRAYEAAWPIPSGYREKRREIYNLYNILNHGALFGGGYYDQAQSMIQSILR</sequence>
<dbReference type="PIRSF" id="PIRSF006221">
    <property type="entry name" value="Ketosamine-3-kinase"/>
    <property type="match status" value="1"/>
</dbReference>
<dbReference type="InterPro" id="IPR011009">
    <property type="entry name" value="Kinase-like_dom_sf"/>
</dbReference>
<dbReference type="Gene3D" id="3.90.1200.10">
    <property type="match status" value="1"/>
</dbReference>
<comment type="similarity">
    <text evidence="3">Belongs to the fructosamine kinase family.</text>
</comment>
<evidence type="ECO:0000256" key="2">
    <source>
        <dbReference type="ARBA" id="ARBA00048655"/>
    </source>
</evidence>
<comment type="catalytic activity">
    <reaction evidence="2">
        <text>N(6)-D-ribulosyl-L-lysyl-[protein] + ATP = N(6)-(3-O-phospho-D-ribulosyl)-L-lysyl-[protein] + ADP + H(+)</text>
        <dbReference type="Rhea" id="RHEA:48432"/>
        <dbReference type="Rhea" id="RHEA-COMP:12103"/>
        <dbReference type="Rhea" id="RHEA-COMP:12104"/>
        <dbReference type="ChEBI" id="CHEBI:15378"/>
        <dbReference type="ChEBI" id="CHEBI:30616"/>
        <dbReference type="ChEBI" id="CHEBI:90418"/>
        <dbReference type="ChEBI" id="CHEBI:90420"/>
        <dbReference type="ChEBI" id="CHEBI:456216"/>
        <dbReference type="EC" id="2.7.1.172"/>
    </reaction>
    <physiologicalReaction direction="left-to-right" evidence="2">
        <dbReference type="Rhea" id="RHEA:48433"/>
    </physiologicalReaction>
</comment>
<dbReference type="InterPro" id="IPR016477">
    <property type="entry name" value="Fructo-/Ketosamine-3-kinase"/>
</dbReference>
<keyword evidence="3" id="KW-0808">Transferase</keyword>
<protein>
    <recommendedName>
        <fullName evidence="1">protein-ribulosamine 3-kinase</fullName>
        <ecNumber evidence="1">2.7.1.172</ecNumber>
    </recommendedName>
</protein>
<dbReference type="OrthoDB" id="5772781at2759"/>
<dbReference type="AlphaFoldDB" id="A0A7J7IKB8"/>
<gene>
    <name evidence="4" type="primary">FN3K</name>
    <name evidence="4" type="ORF">F1559_000680</name>
</gene>
<keyword evidence="3 4" id="KW-0418">Kinase</keyword>
<dbReference type="GO" id="GO:0102193">
    <property type="term" value="F:protein-ribulosamine 3-kinase activity"/>
    <property type="evidence" value="ECO:0007669"/>
    <property type="project" value="UniProtKB-EC"/>
</dbReference>
<reference evidence="4 5" key="1">
    <citation type="journal article" date="2020" name="J. Phycol.">
        <title>Comparative genome analysis reveals Cyanidiococcus gen. nov., a new extremophilic red algal genus sister to Cyanidioschyzon (Cyanidioschyzonaceae, Rhodophyta).</title>
        <authorList>
            <person name="Liu S.-L."/>
            <person name="Chiang Y.-R."/>
            <person name="Yoon H.S."/>
            <person name="Fu H.-Y."/>
        </authorList>
    </citation>
    <scope>NUCLEOTIDE SEQUENCE [LARGE SCALE GENOMIC DNA]</scope>
    <source>
        <strain evidence="4 5">THAL066</strain>
    </source>
</reference>
<accession>A0A7J7IKB8</accession>
<dbReference type="PANTHER" id="PTHR12149:SF8">
    <property type="entry name" value="PROTEIN-RIBULOSAMINE 3-KINASE"/>
    <property type="match status" value="1"/>
</dbReference>
<comment type="caution">
    <text evidence="4">The sequence shown here is derived from an EMBL/GenBank/DDBJ whole genome shotgun (WGS) entry which is preliminary data.</text>
</comment>
<name>A0A7J7IKB8_9RHOD</name>
<dbReference type="PANTHER" id="PTHR12149">
    <property type="entry name" value="FRUCTOSAMINE 3 KINASE-RELATED PROTEIN"/>
    <property type="match status" value="1"/>
</dbReference>
<evidence type="ECO:0000256" key="3">
    <source>
        <dbReference type="PIRNR" id="PIRNR006221"/>
    </source>
</evidence>
<dbReference type="GO" id="GO:0016301">
    <property type="term" value="F:kinase activity"/>
    <property type="evidence" value="ECO:0007669"/>
    <property type="project" value="UniProtKB-UniRule"/>
</dbReference>
<dbReference type="Pfam" id="PF03881">
    <property type="entry name" value="Fructosamin_kin"/>
    <property type="match status" value="1"/>
</dbReference>
<dbReference type="EC" id="2.7.1.172" evidence="1"/>
<evidence type="ECO:0000313" key="5">
    <source>
        <dbReference type="Proteomes" id="UP000530660"/>
    </source>
</evidence>
<organism evidence="4 5">
    <name type="scientific">Cyanidiococcus yangmingshanensis</name>
    <dbReference type="NCBI Taxonomy" id="2690220"/>
    <lineage>
        <taxon>Eukaryota</taxon>
        <taxon>Rhodophyta</taxon>
        <taxon>Bangiophyceae</taxon>
        <taxon>Cyanidiales</taxon>
        <taxon>Cyanidiaceae</taxon>
        <taxon>Cyanidiococcus</taxon>
    </lineage>
</organism>
<proteinExistence type="inferred from homology"/>
<dbReference type="SUPFAM" id="SSF56112">
    <property type="entry name" value="Protein kinase-like (PK-like)"/>
    <property type="match status" value="1"/>
</dbReference>
<evidence type="ECO:0000313" key="4">
    <source>
        <dbReference type="EMBL" id="KAF6003468.1"/>
    </source>
</evidence>
<evidence type="ECO:0000256" key="1">
    <source>
        <dbReference type="ARBA" id="ARBA00011961"/>
    </source>
</evidence>
<keyword evidence="5" id="KW-1185">Reference proteome</keyword>